<accession>A0A2K9QL66</accession>
<protein>
    <submittedName>
        <fullName evidence="2">Jasmintide 13</fullName>
    </submittedName>
</protein>
<proteinExistence type="evidence at transcript level"/>
<evidence type="ECO:0000256" key="1">
    <source>
        <dbReference type="SAM" id="SignalP"/>
    </source>
</evidence>
<feature type="signal peptide" evidence="1">
    <location>
        <begin position="1"/>
        <end position="19"/>
    </location>
</feature>
<sequence>MEKASIKLTFFTLFLIALAVLPIPNMRQVGVEARVLQETSSVQPLSNILLQPMLSQGKLGFCVACRENRDCFIFWSCSGGCCQ</sequence>
<dbReference type="EMBL" id="KY472808">
    <property type="protein sequence ID" value="AUR26552.1"/>
    <property type="molecule type" value="mRNA"/>
</dbReference>
<name>A0A2K9QL66_9LAMI</name>
<keyword evidence="1" id="KW-0732">Signal</keyword>
<organism evidence="2">
    <name type="scientific">Jasminum sambac</name>
    <dbReference type="NCBI Taxonomy" id="660624"/>
    <lineage>
        <taxon>Eukaryota</taxon>
        <taxon>Viridiplantae</taxon>
        <taxon>Streptophyta</taxon>
        <taxon>Embryophyta</taxon>
        <taxon>Tracheophyta</taxon>
        <taxon>Spermatophyta</taxon>
        <taxon>Magnoliopsida</taxon>
        <taxon>eudicotyledons</taxon>
        <taxon>Gunneridae</taxon>
        <taxon>Pentapetalae</taxon>
        <taxon>asterids</taxon>
        <taxon>lamiids</taxon>
        <taxon>Lamiales</taxon>
        <taxon>Oleaceae</taxon>
        <taxon>Jasmineae</taxon>
        <taxon>Jasminum</taxon>
    </lineage>
</organism>
<feature type="chain" id="PRO_5014746328" evidence="1">
    <location>
        <begin position="20"/>
        <end position="83"/>
    </location>
</feature>
<evidence type="ECO:0000313" key="2">
    <source>
        <dbReference type="EMBL" id="AUR26552.1"/>
    </source>
</evidence>
<dbReference type="AlphaFoldDB" id="A0A2K9QL66"/>
<reference evidence="2" key="1">
    <citation type="submission" date="2017-01" db="EMBL/GenBank/DDBJ databases">
        <authorList>
            <person name="Mah S.A."/>
            <person name="Swanson W.J."/>
            <person name="Moy G.W."/>
            <person name="Vacquier V.D."/>
        </authorList>
    </citation>
    <scope>NUCLEOTIDE SEQUENCE</scope>
</reference>